<gene>
    <name evidence="1" type="ORF">LNINA_LOCUS10635</name>
</gene>
<accession>A0AAV1JQ50</accession>
<proteinExistence type="predicted"/>
<protein>
    <submittedName>
        <fullName evidence="1">Uncharacterized protein</fullName>
    </submittedName>
</protein>
<dbReference type="AlphaFoldDB" id="A0AAV1JQ50"/>
<sequence length="296" mass="33423">MTIAFKPIKLLTLAVGKSPAYHPLSQAGFRTYADKSKAPTTTKHVAGTQKEERVRVRRARPIDVPRVLRFVKEHAKTAWPSLRQNNSQNIVLTDFMARTLAQGNFGFLKTRFECASFGYLNKMTGHSMLAEQQESKRSWGEIRGLALNTAVCPWDAALLEKWARCVQCTRSRQLMLFTAHCLRAPGLHDKYNVHAVLQVVLLVPPNVPKASEVARLLAKNALHRGRDTGFPVLREKALSGLNLQKEWEFFYEVTPDSIKECTQTETLKEDKASPAQNSDSKPINHIKVYSAFPLRK</sequence>
<organism evidence="1 2">
    <name type="scientific">Leptosia nina</name>
    <dbReference type="NCBI Taxonomy" id="320188"/>
    <lineage>
        <taxon>Eukaryota</taxon>
        <taxon>Metazoa</taxon>
        <taxon>Ecdysozoa</taxon>
        <taxon>Arthropoda</taxon>
        <taxon>Hexapoda</taxon>
        <taxon>Insecta</taxon>
        <taxon>Pterygota</taxon>
        <taxon>Neoptera</taxon>
        <taxon>Endopterygota</taxon>
        <taxon>Lepidoptera</taxon>
        <taxon>Glossata</taxon>
        <taxon>Ditrysia</taxon>
        <taxon>Papilionoidea</taxon>
        <taxon>Pieridae</taxon>
        <taxon>Pierinae</taxon>
        <taxon>Leptosia</taxon>
    </lineage>
</organism>
<comment type="caution">
    <text evidence="1">The sequence shown here is derived from an EMBL/GenBank/DDBJ whole genome shotgun (WGS) entry which is preliminary data.</text>
</comment>
<dbReference type="EMBL" id="CAVLEF010000132">
    <property type="protein sequence ID" value="CAK1551502.1"/>
    <property type="molecule type" value="Genomic_DNA"/>
</dbReference>
<evidence type="ECO:0000313" key="1">
    <source>
        <dbReference type="EMBL" id="CAK1551502.1"/>
    </source>
</evidence>
<dbReference type="Gene3D" id="3.40.630.30">
    <property type="match status" value="1"/>
</dbReference>
<dbReference type="Proteomes" id="UP001497472">
    <property type="component" value="Unassembled WGS sequence"/>
</dbReference>
<evidence type="ECO:0000313" key="2">
    <source>
        <dbReference type="Proteomes" id="UP001497472"/>
    </source>
</evidence>
<reference evidence="1 2" key="1">
    <citation type="submission" date="2023-11" db="EMBL/GenBank/DDBJ databases">
        <authorList>
            <person name="Okamura Y."/>
        </authorList>
    </citation>
    <scope>NUCLEOTIDE SEQUENCE [LARGE SCALE GENOMIC DNA]</scope>
</reference>
<keyword evidence="2" id="KW-1185">Reference proteome</keyword>
<name>A0AAV1JQ50_9NEOP</name>